<dbReference type="EMBL" id="CP046173">
    <property type="protein sequence ID" value="QIS23513.1"/>
    <property type="molecule type" value="Genomic_DNA"/>
</dbReference>
<dbReference type="RefSeq" id="WP_167490846.1">
    <property type="nucleotide sequence ID" value="NZ_CP046173.1"/>
</dbReference>
<feature type="region of interest" description="Disordered" evidence="1">
    <location>
        <begin position="203"/>
        <end position="239"/>
    </location>
</feature>
<accession>A0A6G9ZEU4</accession>
<proteinExistence type="predicted"/>
<evidence type="ECO:0000313" key="3">
    <source>
        <dbReference type="Proteomes" id="UP000500953"/>
    </source>
</evidence>
<sequence length="239" mass="26995">MADALEFEAAYQKNDETKIATSGLSLAANFAAMANPAGMTLILPSLLTTFHDLVVATEDRLDDRKEKIIQHMENTLETGYRDLSTPPDKLIDDLSKSTSFTMSVEADLLAECHRAGVDFCIRKTSLEDITRPLARELAEKCNTFIEATVSSFENYLDKKSADIVSWFELFQMILVNPEVSRHGNTREGIIEGIKEDIRRKANEFKRSHTERDIEDSLTKRLQQRQAERGNAASPYDFGR</sequence>
<evidence type="ECO:0000256" key="1">
    <source>
        <dbReference type="SAM" id="MobiDB-lite"/>
    </source>
</evidence>
<dbReference type="AlphaFoldDB" id="A0A6G9ZEU4"/>
<protein>
    <submittedName>
        <fullName evidence="2">Uncharacterized protein</fullName>
    </submittedName>
</protein>
<dbReference type="Proteomes" id="UP000500953">
    <property type="component" value="Chromosome"/>
</dbReference>
<evidence type="ECO:0000313" key="2">
    <source>
        <dbReference type="EMBL" id="QIS23513.1"/>
    </source>
</evidence>
<name>A0A6G9ZEU4_9NOCA</name>
<gene>
    <name evidence="2" type="ORF">F6W96_39695</name>
</gene>
<reference evidence="2 3" key="1">
    <citation type="journal article" date="2019" name="ACS Chem. Biol.">
        <title>Identification and Mobilization of a Cryptic Antibiotic Biosynthesis Gene Locus from a Human-Pathogenic Nocardia Isolate.</title>
        <authorList>
            <person name="Herisse M."/>
            <person name="Ishida K."/>
            <person name="Porter J.L."/>
            <person name="Howden B."/>
            <person name="Hertweck C."/>
            <person name="Stinear T.P."/>
            <person name="Pidot S.J."/>
        </authorList>
    </citation>
    <scope>NUCLEOTIDE SEQUENCE [LARGE SCALE GENOMIC DNA]</scope>
    <source>
        <strain evidence="2 3">AUSMDU00012715</strain>
    </source>
</reference>
<organism evidence="2 3">
    <name type="scientific">Nocardia terpenica</name>
    <dbReference type="NCBI Taxonomy" id="455432"/>
    <lineage>
        <taxon>Bacteria</taxon>
        <taxon>Bacillati</taxon>
        <taxon>Actinomycetota</taxon>
        <taxon>Actinomycetes</taxon>
        <taxon>Mycobacteriales</taxon>
        <taxon>Nocardiaceae</taxon>
        <taxon>Nocardia</taxon>
    </lineage>
</organism>
<feature type="compositionally biased region" description="Basic and acidic residues" evidence="1">
    <location>
        <begin position="203"/>
        <end position="218"/>
    </location>
</feature>